<evidence type="ECO:0000313" key="3">
    <source>
        <dbReference type="Proteomes" id="UP000196027"/>
    </source>
</evidence>
<dbReference type="EMBL" id="CP021425">
    <property type="protein sequence ID" value="ARU58465.1"/>
    <property type="molecule type" value="Genomic_DNA"/>
</dbReference>
<evidence type="ECO:0000313" key="2">
    <source>
        <dbReference type="EMBL" id="ARU58465.1"/>
    </source>
</evidence>
<feature type="domain" description="DUF1989" evidence="1">
    <location>
        <begin position="17"/>
        <end position="185"/>
    </location>
</feature>
<dbReference type="Pfam" id="PF09347">
    <property type="entry name" value="DUF1989"/>
    <property type="match status" value="1"/>
</dbReference>
<dbReference type="InterPro" id="IPR017791">
    <property type="entry name" value="UAAP2"/>
</dbReference>
<gene>
    <name evidence="2" type="ORF">OLMES_4469</name>
</gene>
<dbReference type="PANTHER" id="PTHR31527">
    <property type="entry name" value="RE64534P"/>
    <property type="match status" value="1"/>
</dbReference>
<name>A0A1Y0IG28_9GAMM</name>
<dbReference type="NCBIfam" id="TIGR03424">
    <property type="entry name" value="urea_degr_1"/>
    <property type="match status" value="1"/>
</dbReference>
<evidence type="ECO:0000259" key="1">
    <source>
        <dbReference type="Pfam" id="PF09347"/>
    </source>
</evidence>
<dbReference type="OrthoDB" id="9772660at2"/>
<dbReference type="InterPro" id="IPR018959">
    <property type="entry name" value="DUF1989"/>
</dbReference>
<dbReference type="KEGG" id="ome:OLMES_4469"/>
<sequence length="212" mass="23464">MIKESPRACSTAIQRDIVPAGDYYIQIIKQGQTVRLVDLEGNQAADTLFYSANDPGERYSATDTIREQGNLYLTAGSILKTNENNDLLEIVADTCGRHDTVGGACASESNTVRYDLEKRGMHACRDSWMLAIQEHEEFGLGKADITHNINFFMNVPVTPEGKLTFEDGISAPGKYVELKALMDTIMLISNCPQLNNPCNGYNPTPIEVLIWD</sequence>
<organism evidence="2 3">
    <name type="scientific">Oleiphilus messinensis</name>
    <dbReference type="NCBI Taxonomy" id="141451"/>
    <lineage>
        <taxon>Bacteria</taxon>
        <taxon>Pseudomonadati</taxon>
        <taxon>Pseudomonadota</taxon>
        <taxon>Gammaproteobacteria</taxon>
        <taxon>Oceanospirillales</taxon>
        <taxon>Oleiphilaceae</taxon>
        <taxon>Oleiphilus</taxon>
    </lineage>
</organism>
<keyword evidence="3" id="KW-1185">Reference proteome</keyword>
<protein>
    <submittedName>
        <fullName evidence="2">Urea carboxylase-associated protein 1</fullName>
    </submittedName>
</protein>
<dbReference type="Proteomes" id="UP000196027">
    <property type="component" value="Chromosome"/>
</dbReference>
<dbReference type="PANTHER" id="PTHR31527:SF0">
    <property type="entry name" value="RE64534P"/>
    <property type="match status" value="1"/>
</dbReference>
<accession>A0A1Y0IG28</accession>
<reference evidence="2 3" key="1">
    <citation type="submission" date="2017-05" db="EMBL/GenBank/DDBJ databases">
        <title>Genomic insights into alkan degradation activity of Oleiphilus messinensis.</title>
        <authorList>
            <person name="Kozyavkin S.A."/>
            <person name="Slesarev A.I."/>
            <person name="Golyshin P.N."/>
            <person name="Korzhenkov A."/>
            <person name="Golyshina O.N."/>
            <person name="Toshchakov S.V."/>
        </authorList>
    </citation>
    <scope>NUCLEOTIDE SEQUENCE [LARGE SCALE GENOMIC DNA]</scope>
    <source>
        <strain evidence="2 3">ME102</strain>
    </source>
</reference>
<dbReference type="RefSeq" id="WP_087463238.1">
    <property type="nucleotide sequence ID" value="NZ_CP021425.1"/>
</dbReference>
<dbReference type="AlphaFoldDB" id="A0A1Y0IG28"/>
<proteinExistence type="predicted"/>